<dbReference type="Gene3D" id="3.30.40.10">
    <property type="entry name" value="Zinc/RING finger domain, C3HC4 (zinc finger)"/>
    <property type="match status" value="1"/>
</dbReference>
<keyword evidence="1 4" id="KW-0479">Metal-binding</keyword>
<dbReference type="GO" id="GO:0034247">
    <property type="term" value="P:snoRNA splicing"/>
    <property type="evidence" value="ECO:0007669"/>
    <property type="project" value="TreeGrafter"/>
</dbReference>
<dbReference type="InterPro" id="IPR007308">
    <property type="entry name" value="Rtr1/RPAP2_dom"/>
</dbReference>
<dbReference type="SUPFAM" id="SSF46565">
    <property type="entry name" value="Chaperone J-domain"/>
    <property type="match status" value="1"/>
</dbReference>
<dbReference type="SMART" id="SM00184">
    <property type="entry name" value="RING"/>
    <property type="match status" value="1"/>
</dbReference>
<evidence type="ECO:0000313" key="13">
    <source>
        <dbReference type="WBParaSite" id="HDID_0000230701-mRNA-1"/>
    </source>
</evidence>
<keyword evidence="2 4" id="KW-0863">Zinc-finger</keyword>
<dbReference type="Pfam" id="PF13923">
    <property type="entry name" value="zf-C3HC4_2"/>
    <property type="match status" value="1"/>
</dbReference>
<feature type="region of interest" description="Disordered" evidence="6">
    <location>
        <begin position="1"/>
        <end position="31"/>
    </location>
</feature>
<dbReference type="WBParaSite" id="HDID_0000230701-mRNA-1">
    <property type="protein sequence ID" value="HDID_0000230701-mRNA-1"/>
    <property type="gene ID" value="HDID_0000230701"/>
</dbReference>
<evidence type="ECO:0000256" key="6">
    <source>
        <dbReference type="SAM" id="MobiDB-lite"/>
    </source>
</evidence>
<dbReference type="GO" id="GO:0008270">
    <property type="term" value="F:zinc ion binding"/>
    <property type="evidence" value="ECO:0007669"/>
    <property type="project" value="UniProtKB-KW"/>
</dbReference>
<dbReference type="Gene3D" id="3.10.660.10">
    <property type="entry name" value="DPH Zinc finger"/>
    <property type="match status" value="1"/>
</dbReference>
<dbReference type="SMART" id="SM00356">
    <property type="entry name" value="ZnF_C3H1"/>
    <property type="match status" value="1"/>
</dbReference>
<proteinExistence type="inferred from homology"/>
<name>A0A0R3SCJ2_HYMDI</name>
<evidence type="ECO:0000256" key="3">
    <source>
        <dbReference type="ARBA" id="ARBA00022833"/>
    </source>
</evidence>
<dbReference type="PANTHER" id="PTHR12930">
    <property type="entry name" value="ZINC FINGER PROTEIN 183"/>
    <property type="match status" value="1"/>
</dbReference>
<dbReference type="OrthoDB" id="25761at2759"/>
<comment type="similarity">
    <text evidence="5">Belongs to the RPAP2 family.</text>
</comment>
<dbReference type="PROSITE" id="PS00518">
    <property type="entry name" value="ZF_RING_1"/>
    <property type="match status" value="1"/>
</dbReference>
<feature type="domain" description="C3H1-type" evidence="9">
    <location>
        <begin position="169"/>
        <end position="197"/>
    </location>
</feature>
<dbReference type="CDD" id="cd16539">
    <property type="entry name" value="RING-HC_RNF113A_B"/>
    <property type="match status" value="1"/>
</dbReference>
<feature type="zinc finger region" description="C3H1-type" evidence="4">
    <location>
        <begin position="169"/>
        <end position="197"/>
    </location>
</feature>
<feature type="domain" description="RING-type" evidence="8">
    <location>
        <begin position="241"/>
        <end position="279"/>
    </location>
</feature>
<feature type="region of interest" description="Disordered" evidence="6">
    <location>
        <begin position="742"/>
        <end position="807"/>
    </location>
</feature>
<organism evidence="13">
    <name type="scientific">Hymenolepis diminuta</name>
    <name type="common">Rat tapeworm</name>
    <dbReference type="NCBI Taxonomy" id="6216"/>
    <lineage>
        <taxon>Eukaryota</taxon>
        <taxon>Metazoa</taxon>
        <taxon>Spiralia</taxon>
        <taxon>Lophotrochozoa</taxon>
        <taxon>Platyhelminthes</taxon>
        <taxon>Cestoda</taxon>
        <taxon>Eucestoda</taxon>
        <taxon>Cyclophyllidea</taxon>
        <taxon>Hymenolepididae</taxon>
        <taxon>Hymenolepis</taxon>
    </lineage>
</organism>
<feature type="region of interest" description="Disordered" evidence="6">
    <location>
        <begin position="303"/>
        <end position="389"/>
    </location>
</feature>
<sequence>MPGEGSSCLFIRKRKRATTRTKEDSSGSEDDVKIVKKKEKIDSNPLVQKTAYFAARRKAGSDGESDEDLTSVTFKADYNSVTTGPKDQGATATLEIDTEITQDAQALFIKSQEINKEVKSNKDNVYRGMNNYAQYLEKKDTVMGNAASGFNRKGPMRAPAHLRATVRWDYQPDVCKDYKETGFCSFGDSCKFLHDRSDYKHGWQLEQEFQEGVYGVEGNDNRYEIKSDEDEDEDQYLPLKCIICRGDFKDPVVTNCKHYFCSACAIKRLKKTTRCYACTEDTKGVFKMARDLLSRIEAIKAKRKEKGLPEDSDAEDSEEESADGEGGHDHHHHHHNHSEPCCSHSHPHQPPTNDHSEHYISSSELEEDSDKEEKKDKPSVTFPTLTRLEGAKPEPEDYYALLGCNQSADIATLKAAVRAGQLECHPDKCVHLSEREQTERRGNFEALTRAWRILEHEESRKRYDAALRQAQLLYSTSAPVHCILNFSDLSSQEEIDPEEVYTSPCRCGGEFILEGVAALARIPYAHCFQCSLVARMADEELKLDEPSERERGPFQARKEDYEATRRRKALCLKNFMKIVERFAQNPVTAEMLAIALPWLEREQFDDIPVERFAYKNCGYVLCRNTLTENHLNQKYRISVARRRVYEVGDRKYFCSDWCYRASCYLRHQIPSDPAWCRALPTGPMLSLKFLPAHAPGRPGKTILDALANLRLNADIENTGMNIKGEYSSSEDEDEYYDLKKKISDTEDKSSGSSDGDASSSTSGDKSVPWNEVIPQPRKAKIIERKSKAPKQSSLKSEKEKSEREQKNMEVVVNVKNKTPSKQDLKSAQRVELDPKEVVLNRIQEWVTKEAVEVLYSEDPTTSEVQAKPSGYGAKVSAFFSEDAEMEKGQDIVLPLVNSVSQGSYRLQMLMESLLPNLKNILFRMKVPLNPVYDKLRDFVAHFYLTNKNVHVWPKELNIMCYSLLHLLTAKDEKLIPHKKLVEMLSASFDGDEAKTEAHLTSVMEIADKLHEESLDMPS</sequence>
<keyword evidence="3 4" id="KW-0862">Zinc</keyword>
<dbReference type="Pfam" id="PF04181">
    <property type="entry name" value="RPAP2_Rtr1"/>
    <property type="match status" value="1"/>
</dbReference>
<dbReference type="InterPro" id="IPR039971">
    <property type="entry name" value="CWC24-like"/>
</dbReference>
<dbReference type="PROSITE" id="PS50076">
    <property type="entry name" value="DNAJ_2"/>
    <property type="match status" value="1"/>
</dbReference>
<dbReference type="PROSITE" id="PS50103">
    <property type="entry name" value="ZF_C3H1"/>
    <property type="match status" value="1"/>
</dbReference>
<dbReference type="InterPro" id="IPR000571">
    <property type="entry name" value="Znf_CCCH"/>
</dbReference>
<dbReference type="Pfam" id="PF00226">
    <property type="entry name" value="DnaJ"/>
    <property type="match status" value="1"/>
</dbReference>
<dbReference type="EMBL" id="UYSG01000550">
    <property type="protein sequence ID" value="VDL19769.1"/>
    <property type="molecule type" value="Genomic_DNA"/>
</dbReference>
<feature type="domain" description="J" evidence="7">
    <location>
        <begin position="397"/>
        <end position="467"/>
    </location>
</feature>
<feature type="compositionally biased region" description="Acidic residues" evidence="6">
    <location>
        <begin position="310"/>
        <end position="323"/>
    </location>
</feature>
<evidence type="ECO:0000259" key="10">
    <source>
        <dbReference type="PROSITE" id="PS51479"/>
    </source>
</evidence>
<evidence type="ECO:0000256" key="5">
    <source>
        <dbReference type="PROSITE-ProRule" id="PRU00812"/>
    </source>
</evidence>
<dbReference type="PANTHER" id="PTHR12930:SF0">
    <property type="entry name" value="RING FINGER PROTEIN 113B"/>
    <property type="match status" value="1"/>
</dbReference>
<feature type="compositionally biased region" description="Basic and acidic residues" evidence="6">
    <location>
        <begin position="20"/>
        <end position="31"/>
    </location>
</feature>
<dbReference type="STRING" id="6216.A0A0R3SCJ2"/>
<dbReference type="InterPro" id="IPR001623">
    <property type="entry name" value="DnaJ_domain"/>
</dbReference>
<evidence type="ECO:0000313" key="12">
    <source>
        <dbReference type="Proteomes" id="UP000274504"/>
    </source>
</evidence>
<dbReference type="Proteomes" id="UP000274504">
    <property type="component" value="Unassembled WGS sequence"/>
</dbReference>
<evidence type="ECO:0000259" key="8">
    <source>
        <dbReference type="PROSITE" id="PS50089"/>
    </source>
</evidence>
<dbReference type="InterPro" id="IPR036869">
    <property type="entry name" value="J_dom_sf"/>
</dbReference>
<dbReference type="PROSITE" id="PS51479">
    <property type="entry name" value="ZF_RTR1"/>
    <property type="match status" value="1"/>
</dbReference>
<feature type="compositionally biased region" description="Basic and acidic residues" evidence="6">
    <location>
        <begin position="795"/>
        <end position="807"/>
    </location>
</feature>
<evidence type="ECO:0000313" key="11">
    <source>
        <dbReference type="EMBL" id="VDL19769.1"/>
    </source>
</evidence>
<dbReference type="InterPro" id="IPR038534">
    <property type="entry name" value="Rtr1/RPAP2_sf"/>
</dbReference>
<dbReference type="Gene3D" id="1.10.287.110">
    <property type="entry name" value="DnaJ domain"/>
    <property type="match status" value="1"/>
</dbReference>
<evidence type="ECO:0000259" key="7">
    <source>
        <dbReference type="PROSITE" id="PS50076"/>
    </source>
</evidence>
<dbReference type="InterPro" id="IPR017907">
    <property type="entry name" value="Znf_RING_CS"/>
</dbReference>
<dbReference type="Gene3D" id="1.25.40.820">
    <property type="match status" value="1"/>
</dbReference>
<reference evidence="11 12" key="2">
    <citation type="submission" date="2018-11" db="EMBL/GenBank/DDBJ databases">
        <authorList>
            <consortium name="Pathogen Informatics"/>
        </authorList>
    </citation>
    <scope>NUCLEOTIDE SEQUENCE [LARGE SCALE GENOMIC DNA]</scope>
</reference>
<dbReference type="SUPFAM" id="SSF90229">
    <property type="entry name" value="CCCH zinc finger"/>
    <property type="match status" value="1"/>
</dbReference>
<dbReference type="InterPro" id="IPR013083">
    <property type="entry name" value="Znf_RING/FYVE/PHD"/>
</dbReference>
<dbReference type="SUPFAM" id="SSF144217">
    <property type="entry name" value="CSL zinc finger"/>
    <property type="match status" value="1"/>
</dbReference>
<evidence type="ECO:0000256" key="4">
    <source>
        <dbReference type="PROSITE-ProRule" id="PRU00723"/>
    </source>
</evidence>
<dbReference type="InterPro" id="IPR036855">
    <property type="entry name" value="Znf_CCCH_sf"/>
</dbReference>
<accession>A0A0R3SCJ2</accession>
<evidence type="ECO:0000256" key="2">
    <source>
        <dbReference type="ARBA" id="ARBA00022771"/>
    </source>
</evidence>
<dbReference type="InterPro" id="IPR001841">
    <property type="entry name" value="Znf_RING"/>
</dbReference>
<protein>
    <submittedName>
        <fullName evidence="13">RING finger protein 113A</fullName>
    </submittedName>
</protein>
<feature type="domain" description="RTR1-type" evidence="10">
    <location>
        <begin position="594"/>
        <end position="678"/>
    </location>
</feature>
<dbReference type="PROSITE" id="PS50089">
    <property type="entry name" value="ZF_RING_2"/>
    <property type="match status" value="1"/>
</dbReference>
<dbReference type="AlphaFoldDB" id="A0A0R3SCJ2"/>
<dbReference type="GO" id="GO:0005684">
    <property type="term" value="C:U2-type spliceosomal complex"/>
    <property type="evidence" value="ECO:0007669"/>
    <property type="project" value="TreeGrafter"/>
</dbReference>
<feature type="compositionally biased region" description="Low complexity" evidence="6">
    <location>
        <begin position="750"/>
        <end position="766"/>
    </location>
</feature>
<reference evidence="13" key="1">
    <citation type="submission" date="2016-04" db="UniProtKB">
        <authorList>
            <consortium name="WormBaseParasite"/>
        </authorList>
    </citation>
    <scope>IDENTIFICATION</scope>
</reference>
<gene>
    <name evidence="11" type="ORF">HDID_LOCUS2308</name>
</gene>
<dbReference type="Pfam" id="PF00642">
    <property type="entry name" value="zf-CCCH"/>
    <property type="match status" value="1"/>
</dbReference>
<dbReference type="SMART" id="SM00271">
    <property type="entry name" value="DnaJ"/>
    <property type="match status" value="1"/>
</dbReference>
<dbReference type="InterPro" id="IPR036671">
    <property type="entry name" value="DPH_MB_sf"/>
</dbReference>
<dbReference type="CDD" id="cd06257">
    <property type="entry name" value="DnaJ"/>
    <property type="match status" value="1"/>
</dbReference>
<evidence type="ECO:0000256" key="1">
    <source>
        <dbReference type="ARBA" id="ARBA00022723"/>
    </source>
</evidence>
<dbReference type="SUPFAM" id="SSF57850">
    <property type="entry name" value="RING/U-box"/>
    <property type="match status" value="1"/>
</dbReference>
<evidence type="ECO:0000259" key="9">
    <source>
        <dbReference type="PROSITE" id="PS50103"/>
    </source>
</evidence>